<comment type="caution">
    <text evidence="1">The sequence shown here is derived from an EMBL/GenBank/DDBJ whole genome shotgun (WGS) entry which is preliminary data.</text>
</comment>
<evidence type="ECO:0000313" key="1">
    <source>
        <dbReference type="EMBL" id="NKW10776.1"/>
    </source>
</evidence>
<dbReference type="EMBL" id="JAAXZB010000002">
    <property type="protein sequence ID" value="NKW10776.1"/>
    <property type="molecule type" value="Genomic_DNA"/>
</dbReference>
<dbReference type="Proteomes" id="UP000558475">
    <property type="component" value="Unassembled WGS sequence"/>
</dbReference>
<gene>
    <name evidence="1" type="ORF">HGG76_21165</name>
</gene>
<protein>
    <submittedName>
        <fullName evidence="1">Uncharacterized protein</fullName>
    </submittedName>
</protein>
<dbReference type="AlphaFoldDB" id="A0A7X6FS12"/>
<reference evidence="1 2" key="1">
    <citation type="submission" date="2020-04" db="EMBL/GenBank/DDBJ databases">
        <title>Whole genome sequencing of clinical and environmental type strains of Ochrobactrum.</title>
        <authorList>
            <person name="Dharne M."/>
        </authorList>
    </citation>
    <scope>NUCLEOTIDE SEQUENCE [LARGE SCALE GENOMIC DNA]</scope>
    <source>
        <strain evidence="1 2">DSM 13340</strain>
    </source>
</reference>
<name>A0A7X6FS12_9HYPH</name>
<evidence type="ECO:0000313" key="2">
    <source>
        <dbReference type="Proteomes" id="UP000558475"/>
    </source>
</evidence>
<proteinExistence type="predicted"/>
<organism evidence="1 2">
    <name type="scientific">Brucella tritici</name>
    <dbReference type="NCBI Taxonomy" id="94626"/>
    <lineage>
        <taxon>Bacteria</taxon>
        <taxon>Pseudomonadati</taxon>
        <taxon>Pseudomonadota</taxon>
        <taxon>Alphaproteobacteria</taxon>
        <taxon>Hyphomicrobiales</taxon>
        <taxon>Brucellaceae</taxon>
        <taxon>Brucella/Ochrobactrum group</taxon>
        <taxon>Brucella</taxon>
    </lineage>
</organism>
<accession>A0A7X6FS12</accession>
<sequence>MDVVLVDPTPPLPGVSFRNAASFGNAATVAPSGIFPTAAPGILWKVPGMLLRRDGPLTLYWRDLLDLAPWLAAFLSASLRRRQDGTISALGSLMKVIEEGMRP</sequence>